<dbReference type="InterPro" id="IPR051151">
    <property type="entry name" value="Group_II_Decarboxylase"/>
</dbReference>
<evidence type="ECO:0000313" key="9">
    <source>
        <dbReference type="EMBL" id="GBF93667.1"/>
    </source>
</evidence>
<dbReference type="GO" id="GO:0016831">
    <property type="term" value="F:carboxy-lyase activity"/>
    <property type="evidence" value="ECO:0007669"/>
    <property type="project" value="UniProtKB-KW"/>
</dbReference>
<dbReference type="PANTHER" id="PTHR46101">
    <property type="match status" value="1"/>
</dbReference>
<feature type="compositionally biased region" description="Gly residues" evidence="8">
    <location>
        <begin position="496"/>
        <end position="505"/>
    </location>
</feature>
<dbReference type="AlphaFoldDB" id="A0A2V0P929"/>
<evidence type="ECO:0000256" key="8">
    <source>
        <dbReference type="SAM" id="MobiDB-lite"/>
    </source>
</evidence>
<comment type="similarity">
    <text evidence="2 7">Belongs to the group II decarboxylase family.</text>
</comment>
<feature type="modified residue" description="N6-(pyridoxal phosphate)lysine" evidence="6">
    <location>
        <position position="315"/>
    </location>
</feature>
<evidence type="ECO:0000256" key="4">
    <source>
        <dbReference type="ARBA" id="ARBA00022898"/>
    </source>
</evidence>
<dbReference type="PANTHER" id="PTHR46101:SF2">
    <property type="entry name" value="SERINE DECARBOXYLASE"/>
    <property type="match status" value="1"/>
</dbReference>
<keyword evidence="4 6" id="KW-0663">Pyridoxal phosphate</keyword>
<name>A0A2V0P929_9CHLO</name>
<dbReference type="STRING" id="307507.A0A2V0P929"/>
<dbReference type="InterPro" id="IPR015424">
    <property type="entry name" value="PyrdxlP-dep_Trfase"/>
</dbReference>
<proteinExistence type="inferred from homology"/>
<feature type="compositionally biased region" description="Basic and acidic residues" evidence="8">
    <location>
        <begin position="467"/>
        <end position="479"/>
    </location>
</feature>
<dbReference type="InterPro" id="IPR002129">
    <property type="entry name" value="PyrdxlP-dep_de-COase"/>
</dbReference>
<dbReference type="EMBL" id="BDRX01000043">
    <property type="protein sequence ID" value="GBF93667.1"/>
    <property type="molecule type" value="Genomic_DNA"/>
</dbReference>
<evidence type="ECO:0000256" key="5">
    <source>
        <dbReference type="ARBA" id="ARBA00023239"/>
    </source>
</evidence>
<evidence type="ECO:0000256" key="6">
    <source>
        <dbReference type="PIRSR" id="PIRSR602129-50"/>
    </source>
</evidence>
<keyword evidence="3" id="KW-0210">Decarboxylase</keyword>
<evidence type="ECO:0000313" key="10">
    <source>
        <dbReference type="Proteomes" id="UP000247498"/>
    </source>
</evidence>
<comment type="caution">
    <text evidence="9">The sequence shown here is derived from an EMBL/GenBank/DDBJ whole genome shotgun (WGS) entry which is preliminary data.</text>
</comment>
<dbReference type="InterPro" id="IPR015421">
    <property type="entry name" value="PyrdxlP-dep_Trfase_major"/>
</dbReference>
<feature type="region of interest" description="Disordered" evidence="8">
    <location>
        <begin position="467"/>
        <end position="525"/>
    </location>
</feature>
<protein>
    <submittedName>
        <fullName evidence="9">Histidine decarboxylase</fullName>
    </submittedName>
</protein>
<feature type="region of interest" description="Disordered" evidence="8">
    <location>
        <begin position="1"/>
        <end position="60"/>
    </location>
</feature>
<evidence type="ECO:0000256" key="3">
    <source>
        <dbReference type="ARBA" id="ARBA00022793"/>
    </source>
</evidence>
<dbReference type="NCBIfam" id="NF002748">
    <property type="entry name" value="PRK02769.1"/>
    <property type="match status" value="1"/>
</dbReference>
<dbReference type="GO" id="GO:0030170">
    <property type="term" value="F:pyridoxal phosphate binding"/>
    <property type="evidence" value="ECO:0007669"/>
    <property type="project" value="InterPro"/>
</dbReference>
<dbReference type="FunCoup" id="A0A2V0P929">
    <property type="interactions" value="95"/>
</dbReference>
<keyword evidence="5 7" id="KW-0456">Lyase</keyword>
<dbReference type="InParanoid" id="A0A2V0P929"/>
<accession>A0A2V0P929</accession>
<dbReference type="PROSITE" id="PS00392">
    <property type="entry name" value="DDC_GAD_HDC_YDC"/>
    <property type="match status" value="1"/>
</dbReference>
<keyword evidence="10" id="KW-1185">Reference proteome</keyword>
<sequence length="525" mass="55329">MSRSGEAGPSAPPMGEDEIEIGLGASPSGRMEAPERWRDPVSPYQAAPVLGAPKTSRKYARERPIIPSDTRSDAERMADIHATIDAYKRRMEERSRHHMGYPYNLDFDCAVLEPLMRYLCVNMGDPLNGDGPHGLNSNEFEVGVLDFFADLWHIPRDAYWGYVTDAGTEGNLFGIGLGRANFERGVLYASAASHYSVFKAARMYRIDTVEVPELEGGEIDYAALDAALRANLGRPAIVNVNLGTTVRGAVDDLDRVLGILAGAGYPEGSFHVHCDGALFGMMAPFMEAPGAGGGRGAPVVSFEKPIGSVSVSGHKFLGSPVPCGVVLTRRSLVEALSTEVEWLGGGDPTVMGSRNGHAAVWLWVALARKGRAGIRADVLRCVRNARTLRGMLAAAGVPASLNELSNTVVFERPGEEFVRRWQLACEGPIAHAVVMPNVGLGTMEAFVRELVASRARASAEAARRVGEAAREAEEEERRAAAAARGAERGPGPAASGVGGGSGGVQKGQAASTAAAAAAGPAAAAC</sequence>
<dbReference type="Pfam" id="PF00282">
    <property type="entry name" value="Pyridoxal_deC"/>
    <property type="match status" value="1"/>
</dbReference>
<dbReference type="Gene3D" id="3.40.640.10">
    <property type="entry name" value="Type I PLP-dependent aspartate aminotransferase-like (Major domain)"/>
    <property type="match status" value="1"/>
</dbReference>
<comment type="cofactor">
    <cofactor evidence="1 6 7">
        <name>pyridoxal 5'-phosphate</name>
        <dbReference type="ChEBI" id="CHEBI:597326"/>
    </cofactor>
</comment>
<dbReference type="InterPro" id="IPR021115">
    <property type="entry name" value="Pyridoxal-P_BS"/>
</dbReference>
<organism evidence="9 10">
    <name type="scientific">Raphidocelis subcapitata</name>
    <dbReference type="NCBI Taxonomy" id="307507"/>
    <lineage>
        <taxon>Eukaryota</taxon>
        <taxon>Viridiplantae</taxon>
        <taxon>Chlorophyta</taxon>
        <taxon>core chlorophytes</taxon>
        <taxon>Chlorophyceae</taxon>
        <taxon>CS clade</taxon>
        <taxon>Sphaeropleales</taxon>
        <taxon>Selenastraceae</taxon>
        <taxon>Raphidocelis</taxon>
    </lineage>
</organism>
<gene>
    <name evidence="9" type="ORF">Rsub_06770</name>
</gene>
<evidence type="ECO:0000256" key="7">
    <source>
        <dbReference type="RuleBase" id="RU000382"/>
    </source>
</evidence>
<dbReference type="SUPFAM" id="SSF53383">
    <property type="entry name" value="PLP-dependent transferases"/>
    <property type="match status" value="1"/>
</dbReference>
<feature type="compositionally biased region" description="Low complexity" evidence="8">
    <location>
        <begin position="506"/>
        <end position="525"/>
    </location>
</feature>
<evidence type="ECO:0000256" key="1">
    <source>
        <dbReference type="ARBA" id="ARBA00001933"/>
    </source>
</evidence>
<dbReference type="GO" id="GO:0019752">
    <property type="term" value="P:carboxylic acid metabolic process"/>
    <property type="evidence" value="ECO:0007669"/>
    <property type="project" value="InterPro"/>
</dbReference>
<feature type="compositionally biased region" description="Low complexity" evidence="8">
    <location>
        <begin position="480"/>
        <end position="495"/>
    </location>
</feature>
<dbReference type="Proteomes" id="UP000247498">
    <property type="component" value="Unassembled WGS sequence"/>
</dbReference>
<reference evidence="9 10" key="1">
    <citation type="journal article" date="2018" name="Sci. Rep.">
        <title>Raphidocelis subcapitata (=Pseudokirchneriella subcapitata) provides an insight into genome evolution and environmental adaptations in the Sphaeropleales.</title>
        <authorList>
            <person name="Suzuki S."/>
            <person name="Yamaguchi H."/>
            <person name="Nakajima N."/>
            <person name="Kawachi M."/>
        </authorList>
    </citation>
    <scope>NUCLEOTIDE SEQUENCE [LARGE SCALE GENOMIC DNA]</scope>
    <source>
        <strain evidence="9 10">NIES-35</strain>
    </source>
</reference>
<dbReference type="OrthoDB" id="2161780at2759"/>
<evidence type="ECO:0000256" key="2">
    <source>
        <dbReference type="ARBA" id="ARBA00009533"/>
    </source>
</evidence>